<dbReference type="Proteomes" id="UP000242715">
    <property type="component" value="Unassembled WGS sequence"/>
</dbReference>
<dbReference type="AlphaFoldDB" id="A0A2Z6N0L4"/>
<reference evidence="3" key="1">
    <citation type="journal article" date="2017" name="Front. Plant Sci.">
        <title>Climate Clever Clovers: New Paradigm to Reduce the Environmental Footprint of Ruminants by Breeding Low Methanogenic Forages Utilizing Haplotype Variation.</title>
        <authorList>
            <person name="Kaur P."/>
            <person name="Appels R."/>
            <person name="Bayer P.E."/>
            <person name="Keeble-Gagnere G."/>
            <person name="Wang J."/>
            <person name="Hirakawa H."/>
            <person name="Shirasawa K."/>
            <person name="Vercoe P."/>
            <person name="Stefanova K."/>
            <person name="Durmic Z."/>
            <person name="Nichols P."/>
            <person name="Revell C."/>
            <person name="Isobe S.N."/>
            <person name="Edwards D."/>
            <person name="Erskine W."/>
        </authorList>
    </citation>
    <scope>NUCLEOTIDE SEQUENCE [LARGE SCALE GENOMIC DNA]</scope>
    <source>
        <strain evidence="3">cv. Daliak</strain>
    </source>
</reference>
<gene>
    <name evidence="2" type="ORF">TSUD_138200</name>
</gene>
<organism evidence="2 3">
    <name type="scientific">Trifolium subterraneum</name>
    <name type="common">Subterranean clover</name>
    <dbReference type="NCBI Taxonomy" id="3900"/>
    <lineage>
        <taxon>Eukaryota</taxon>
        <taxon>Viridiplantae</taxon>
        <taxon>Streptophyta</taxon>
        <taxon>Embryophyta</taxon>
        <taxon>Tracheophyta</taxon>
        <taxon>Spermatophyta</taxon>
        <taxon>Magnoliopsida</taxon>
        <taxon>eudicotyledons</taxon>
        <taxon>Gunneridae</taxon>
        <taxon>Pentapetalae</taxon>
        <taxon>rosids</taxon>
        <taxon>fabids</taxon>
        <taxon>Fabales</taxon>
        <taxon>Fabaceae</taxon>
        <taxon>Papilionoideae</taxon>
        <taxon>50 kb inversion clade</taxon>
        <taxon>NPAAA clade</taxon>
        <taxon>Hologalegina</taxon>
        <taxon>IRL clade</taxon>
        <taxon>Trifolieae</taxon>
        <taxon>Trifolium</taxon>
    </lineage>
</organism>
<evidence type="ECO:0000256" key="1">
    <source>
        <dbReference type="SAM" id="Coils"/>
    </source>
</evidence>
<evidence type="ECO:0000313" key="2">
    <source>
        <dbReference type="EMBL" id="GAU22697.1"/>
    </source>
</evidence>
<protein>
    <submittedName>
        <fullName evidence="2">Uncharacterized protein</fullName>
    </submittedName>
</protein>
<keyword evidence="3" id="KW-1185">Reference proteome</keyword>
<keyword evidence="1" id="KW-0175">Coiled coil</keyword>
<proteinExistence type="predicted"/>
<evidence type="ECO:0000313" key="3">
    <source>
        <dbReference type="Proteomes" id="UP000242715"/>
    </source>
</evidence>
<sequence length="77" mass="8832">MAETRKTMHNLNFEILTYQSDIAKQKKLIKKLEADAESIAKEISDAKEKLARLEEEHNSKVEQYAKQGYDFKSAGTV</sequence>
<name>A0A2Z6N0L4_TRISU</name>
<dbReference type="EMBL" id="DF973252">
    <property type="protein sequence ID" value="GAU22697.1"/>
    <property type="molecule type" value="Genomic_DNA"/>
</dbReference>
<feature type="coiled-coil region" evidence="1">
    <location>
        <begin position="15"/>
        <end position="67"/>
    </location>
</feature>
<accession>A0A2Z6N0L4</accession>